<dbReference type="EMBL" id="DS547128">
    <property type="protein sequence ID" value="EDR02823.1"/>
    <property type="molecule type" value="Genomic_DNA"/>
</dbReference>
<keyword evidence="2" id="KW-0812">Transmembrane</keyword>
<organism evidence="4">
    <name type="scientific">Laccaria bicolor (strain S238N-H82 / ATCC MYA-4686)</name>
    <name type="common">Bicoloured deceiver</name>
    <name type="synonym">Laccaria laccata var. bicolor</name>
    <dbReference type="NCBI Taxonomy" id="486041"/>
    <lineage>
        <taxon>Eukaryota</taxon>
        <taxon>Fungi</taxon>
        <taxon>Dikarya</taxon>
        <taxon>Basidiomycota</taxon>
        <taxon>Agaricomycotina</taxon>
        <taxon>Agaricomycetes</taxon>
        <taxon>Agaricomycetidae</taxon>
        <taxon>Agaricales</taxon>
        <taxon>Agaricineae</taxon>
        <taxon>Hydnangiaceae</taxon>
        <taxon>Laccaria</taxon>
    </lineage>
</organism>
<proteinExistence type="predicted"/>
<protein>
    <submittedName>
        <fullName evidence="3">Predicted protein</fullName>
    </submittedName>
</protein>
<dbReference type="KEGG" id="lbc:LACBIDRAFT_308116"/>
<evidence type="ECO:0000313" key="4">
    <source>
        <dbReference type="Proteomes" id="UP000001194"/>
    </source>
</evidence>
<evidence type="ECO:0000256" key="1">
    <source>
        <dbReference type="SAM" id="MobiDB-lite"/>
    </source>
</evidence>
<keyword evidence="4" id="KW-1185">Reference proteome</keyword>
<evidence type="ECO:0000256" key="2">
    <source>
        <dbReference type="SAM" id="Phobius"/>
    </source>
</evidence>
<accession>B0DRP3</accession>
<dbReference type="AlphaFoldDB" id="B0DRP3"/>
<sequence>MSLAVTFNESLSLSRSRSSSSSSHNVVHSQTPIPTTTNSTDTSSASSSSNVPSSSYITVTVTDHDTPLISSTYVPNPPSSNGTDTGVIVSAVLTVVMVGGLLLVAFIFVRRARKKAMSQKEDLQMAYPAKPVWEPQTWRREVYATMSDKSTVSRSPSYASTGLGHYKKSRIQTQPVRERTDVFS</sequence>
<gene>
    <name evidence="3" type="ORF">LACBIDRAFT_308116</name>
</gene>
<dbReference type="GeneID" id="6082158"/>
<evidence type="ECO:0000313" key="3">
    <source>
        <dbReference type="EMBL" id="EDR02823.1"/>
    </source>
</evidence>
<keyword evidence="2" id="KW-0472">Membrane</keyword>
<feature type="transmembrane region" description="Helical" evidence="2">
    <location>
        <begin position="87"/>
        <end position="109"/>
    </location>
</feature>
<dbReference type="Proteomes" id="UP000001194">
    <property type="component" value="Unassembled WGS sequence"/>
</dbReference>
<feature type="region of interest" description="Disordered" evidence="1">
    <location>
        <begin position="1"/>
        <end position="54"/>
    </location>
</feature>
<dbReference type="OrthoDB" id="10619880at2759"/>
<keyword evidence="2" id="KW-1133">Transmembrane helix</keyword>
<dbReference type="InParanoid" id="B0DRP3"/>
<reference evidence="3 4" key="1">
    <citation type="journal article" date="2008" name="Nature">
        <title>The genome of Laccaria bicolor provides insights into mycorrhizal symbiosis.</title>
        <authorList>
            <person name="Martin F."/>
            <person name="Aerts A."/>
            <person name="Ahren D."/>
            <person name="Brun A."/>
            <person name="Danchin E.G.J."/>
            <person name="Duchaussoy F."/>
            <person name="Gibon J."/>
            <person name="Kohler A."/>
            <person name="Lindquist E."/>
            <person name="Pereda V."/>
            <person name="Salamov A."/>
            <person name="Shapiro H.J."/>
            <person name="Wuyts J."/>
            <person name="Blaudez D."/>
            <person name="Buee M."/>
            <person name="Brokstein P."/>
            <person name="Canbaeck B."/>
            <person name="Cohen D."/>
            <person name="Courty P.E."/>
            <person name="Coutinho P.M."/>
            <person name="Delaruelle C."/>
            <person name="Detter J.C."/>
            <person name="Deveau A."/>
            <person name="DiFazio S."/>
            <person name="Duplessis S."/>
            <person name="Fraissinet-Tachet L."/>
            <person name="Lucic E."/>
            <person name="Frey-Klett P."/>
            <person name="Fourrey C."/>
            <person name="Feussner I."/>
            <person name="Gay G."/>
            <person name="Grimwood J."/>
            <person name="Hoegger P.J."/>
            <person name="Jain P."/>
            <person name="Kilaru S."/>
            <person name="Labbe J."/>
            <person name="Lin Y.C."/>
            <person name="Legue V."/>
            <person name="Le Tacon F."/>
            <person name="Marmeisse R."/>
            <person name="Melayah D."/>
            <person name="Montanini B."/>
            <person name="Muratet M."/>
            <person name="Nehls U."/>
            <person name="Niculita-Hirzel H."/>
            <person name="Oudot-Le Secq M.P."/>
            <person name="Peter M."/>
            <person name="Quesneville H."/>
            <person name="Rajashekar B."/>
            <person name="Reich M."/>
            <person name="Rouhier N."/>
            <person name="Schmutz J."/>
            <person name="Yin T."/>
            <person name="Chalot M."/>
            <person name="Henrissat B."/>
            <person name="Kuees U."/>
            <person name="Lucas S."/>
            <person name="Van de Peer Y."/>
            <person name="Podila G.K."/>
            <person name="Polle A."/>
            <person name="Pukkila P.J."/>
            <person name="Richardson P.M."/>
            <person name="Rouze P."/>
            <person name="Sanders I.R."/>
            <person name="Stajich J.E."/>
            <person name="Tunlid A."/>
            <person name="Tuskan G."/>
            <person name="Grigoriev I.V."/>
        </authorList>
    </citation>
    <scope>NUCLEOTIDE SEQUENCE [LARGE SCALE GENOMIC DNA]</scope>
    <source>
        <strain evidence="4">S238N-H82 / ATCC MYA-4686</strain>
    </source>
</reference>
<feature type="compositionally biased region" description="Low complexity" evidence="1">
    <location>
        <begin position="10"/>
        <end position="54"/>
    </location>
</feature>
<name>B0DRP3_LACBS</name>
<dbReference type="RefSeq" id="XP_001886533.1">
    <property type="nucleotide sequence ID" value="XM_001886498.1"/>
</dbReference>
<dbReference type="HOGENOM" id="CLU_1468411_0_0_1"/>